<organism evidence="1">
    <name type="scientific">marine sediment metagenome</name>
    <dbReference type="NCBI Taxonomy" id="412755"/>
    <lineage>
        <taxon>unclassified sequences</taxon>
        <taxon>metagenomes</taxon>
        <taxon>ecological metagenomes</taxon>
    </lineage>
</organism>
<sequence length="299" mass="33185">MVDKEFQLDDGSRVGVIGGGPAGSFFSIFLLDLAKRMGMDIEVDIYEPRDYTKPGPVGCNMCGGIISESLVQNLAAEGINLPPTIVQRGIDSYMLHMDVGSVRIDTPLQESRIGAVYRGPGPRDLKEVKWGSFDGFLQNLAIERGANVINQRVDELLWEDGKPQVKTRKSEPQNYDLVTISVGVNSASRKLFNNLNFDYSAPKTTKTFIQEYYLGEEQVQEVMGSSMHVFLLDLPRLEFAAIIPKGDYVSVCLLGEDIDKELISNFMNSKEVKDVFPPAWDFNAKSCNCSPRINIAGNK</sequence>
<name>X1B9F6_9ZZZZ</name>
<evidence type="ECO:0000313" key="1">
    <source>
        <dbReference type="EMBL" id="GAG68606.1"/>
    </source>
</evidence>
<dbReference type="Gene3D" id="3.50.50.60">
    <property type="entry name" value="FAD/NAD(P)-binding domain"/>
    <property type="match status" value="1"/>
</dbReference>
<evidence type="ECO:0008006" key="2">
    <source>
        <dbReference type="Google" id="ProtNLM"/>
    </source>
</evidence>
<accession>X1B9F6</accession>
<dbReference type="InterPro" id="IPR050407">
    <property type="entry name" value="Geranylgeranyl_reductase"/>
</dbReference>
<dbReference type="SUPFAM" id="SSF51905">
    <property type="entry name" value="FAD/NAD(P)-binding domain"/>
    <property type="match status" value="1"/>
</dbReference>
<dbReference type="InterPro" id="IPR036188">
    <property type="entry name" value="FAD/NAD-bd_sf"/>
</dbReference>
<protein>
    <recommendedName>
        <fullName evidence="2">FAD-binding domain-containing protein</fullName>
    </recommendedName>
</protein>
<dbReference type="EMBL" id="BART01009449">
    <property type="protein sequence ID" value="GAG68606.1"/>
    <property type="molecule type" value="Genomic_DNA"/>
</dbReference>
<gene>
    <name evidence="1" type="ORF">S01H4_20940</name>
</gene>
<reference evidence="1" key="1">
    <citation type="journal article" date="2014" name="Front. Microbiol.">
        <title>High frequency of phylogenetically diverse reductive dehalogenase-homologous genes in deep subseafloor sedimentary metagenomes.</title>
        <authorList>
            <person name="Kawai M."/>
            <person name="Futagami T."/>
            <person name="Toyoda A."/>
            <person name="Takaki Y."/>
            <person name="Nishi S."/>
            <person name="Hori S."/>
            <person name="Arai W."/>
            <person name="Tsubouchi T."/>
            <person name="Morono Y."/>
            <person name="Uchiyama I."/>
            <person name="Ito T."/>
            <person name="Fujiyama A."/>
            <person name="Inagaki F."/>
            <person name="Takami H."/>
        </authorList>
    </citation>
    <scope>NUCLEOTIDE SEQUENCE</scope>
    <source>
        <strain evidence="1">Expedition CK06-06</strain>
    </source>
</reference>
<comment type="caution">
    <text evidence="1">The sequence shown here is derived from an EMBL/GenBank/DDBJ whole genome shotgun (WGS) entry which is preliminary data.</text>
</comment>
<dbReference type="PANTHER" id="PTHR42685">
    <property type="entry name" value="GERANYLGERANYL DIPHOSPHATE REDUCTASE"/>
    <property type="match status" value="1"/>
</dbReference>
<dbReference type="PANTHER" id="PTHR42685:SF21">
    <property type="entry name" value="DEHYDROGENASE (FLAVOPROTEIN)-LIKE PROTEIN"/>
    <property type="match status" value="1"/>
</dbReference>
<proteinExistence type="predicted"/>
<dbReference type="AlphaFoldDB" id="X1B9F6"/>
<feature type="non-terminal residue" evidence="1">
    <location>
        <position position="299"/>
    </location>
</feature>